<dbReference type="EC" id="3.2.1.89" evidence="4"/>
<name>A0A494XU26_9BACL</name>
<evidence type="ECO:0000259" key="6">
    <source>
        <dbReference type="PROSITE" id="PS51272"/>
    </source>
</evidence>
<dbReference type="GO" id="GO:0015926">
    <property type="term" value="F:glucosidase activity"/>
    <property type="evidence" value="ECO:0007669"/>
    <property type="project" value="InterPro"/>
</dbReference>
<dbReference type="Pfam" id="PF00395">
    <property type="entry name" value="SLH"/>
    <property type="match status" value="3"/>
</dbReference>
<evidence type="ECO:0000259" key="5">
    <source>
        <dbReference type="PROSITE" id="PS50853"/>
    </source>
</evidence>
<dbReference type="Proteomes" id="UP000282076">
    <property type="component" value="Unassembled WGS sequence"/>
</dbReference>
<evidence type="ECO:0000313" key="7">
    <source>
        <dbReference type="EMBL" id="RKP54080.1"/>
    </source>
</evidence>
<dbReference type="SUPFAM" id="SSF51445">
    <property type="entry name" value="(Trans)glycosidases"/>
    <property type="match status" value="1"/>
</dbReference>
<organism evidence="7 8">
    <name type="scientific">Cohnella endophytica</name>
    <dbReference type="NCBI Taxonomy" id="2419778"/>
    <lineage>
        <taxon>Bacteria</taxon>
        <taxon>Bacillati</taxon>
        <taxon>Bacillota</taxon>
        <taxon>Bacilli</taxon>
        <taxon>Bacillales</taxon>
        <taxon>Paenibacillaceae</taxon>
        <taxon>Cohnella</taxon>
    </lineage>
</organism>
<dbReference type="PROSITE" id="PS51272">
    <property type="entry name" value="SLH"/>
    <property type="match status" value="3"/>
</dbReference>
<dbReference type="InterPro" id="IPR036116">
    <property type="entry name" value="FN3_sf"/>
</dbReference>
<dbReference type="Pfam" id="PF07745">
    <property type="entry name" value="Glyco_hydro_53"/>
    <property type="match status" value="1"/>
</dbReference>
<evidence type="ECO:0000256" key="4">
    <source>
        <dbReference type="RuleBase" id="RU361192"/>
    </source>
</evidence>
<evidence type="ECO:0000256" key="1">
    <source>
        <dbReference type="ARBA" id="ARBA00010687"/>
    </source>
</evidence>
<dbReference type="Pfam" id="PF00041">
    <property type="entry name" value="fn3"/>
    <property type="match status" value="2"/>
</dbReference>
<dbReference type="InterPro" id="IPR001119">
    <property type="entry name" value="SLH_dom"/>
</dbReference>
<dbReference type="InterPro" id="IPR011081">
    <property type="entry name" value="Big_4"/>
</dbReference>
<dbReference type="Gene3D" id="2.60.120.260">
    <property type="entry name" value="Galactose-binding domain-like"/>
    <property type="match status" value="2"/>
</dbReference>
<dbReference type="InterPro" id="IPR011683">
    <property type="entry name" value="Glyco_hydro_53"/>
</dbReference>
<dbReference type="Pfam" id="PF07532">
    <property type="entry name" value="Big_4"/>
    <property type="match status" value="1"/>
</dbReference>
<gene>
    <name evidence="7" type="ORF">D7Z26_11870</name>
</gene>
<dbReference type="InterPro" id="IPR017853">
    <property type="entry name" value="GH"/>
</dbReference>
<proteinExistence type="inferred from homology"/>
<dbReference type="InterPro" id="IPR003961">
    <property type="entry name" value="FN3_dom"/>
</dbReference>
<dbReference type="GO" id="GO:0045490">
    <property type="term" value="P:pectin catabolic process"/>
    <property type="evidence" value="ECO:0007669"/>
    <property type="project" value="TreeGrafter"/>
</dbReference>
<accession>A0A494XU26</accession>
<feature type="domain" description="SLH" evidence="6">
    <location>
        <begin position="1275"/>
        <end position="1338"/>
    </location>
</feature>
<comment type="similarity">
    <text evidence="1 4">Belongs to the glycosyl hydrolase 53 family.</text>
</comment>
<dbReference type="PROSITE" id="PS50853">
    <property type="entry name" value="FN3"/>
    <property type="match status" value="2"/>
</dbReference>
<comment type="caution">
    <text evidence="7">The sequence shown here is derived from an EMBL/GenBank/DDBJ whole genome shotgun (WGS) entry which is preliminary data.</text>
</comment>
<dbReference type="GO" id="GO:0031218">
    <property type="term" value="F:arabinogalactan endo-1,4-beta-galactosidase activity"/>
    <property type="evidence" value="ECO:0007669"/>
    <property type="project" value="UniProtKB-EC"/>
</dbReference>
<protein>
    <recommendedName>
        <fullName evidence="4">Arabinogalactan endo-beta-1,4-galactanase</fullName>
        <ecNumber evidence="4">3.2.1.89</ecNumber>
    </recommendedName>
</protein>
<dbReference type="CDD" id="cd00063">
    <property type="entry name" value="FN3"/>
    <property type="match status" value="3"/>
</dbReference>
<dbReference type="PANTHER" id="PTHR34983:SF2">
    <property type="entry name" value="ENDO-BETA-1,4-GALACTANASE"/>
    <property type="match status" value="1"/>
</dbReference>
<comment type="catalytic activity">
    <reaction evidence="4">
        <text>The enzyme specifically hydrolyzes (1-&gt;4)-beta-D-galactosidic linkages in type I arabinogalactans.</text>
        <dbReference type="EC" id="3.2.1.89"/>
    </reaction>
</comment>
<feature type="domain" description="SLH" evidence="6">
    <location>
        <begin position="1403"/>
        <end position="1457"/>
    </location>
</feature>
<dbReference type="SUPFAM" id="SSF49265">
    <property type="entry name" value="Fibronectin type III"/>
    <property type="match status" value="2"/>
</dbReference>
<feature type="domain" description="Fibronectin type-III" evidence="5">
    <location>
        <begin position="309"/>
        <end position="396"/>
    </location>
</feature>
<keyword evidence="8" id="KW-1185">Reference proteome</keyword>
<dbReference type="EMBL" id="RBZM01000005">
    <property type="protein sequence ID" value="RKP54080.1"/>
    <property type="molecule type" value="Genomic_DNA"/>
</dbReference>
<dbReference type="SMART" id="SM00060">
    <property type="entry name" value="FN3"/>
    <property type="match status" value="3"/>
</dbReference>
<evidence type="ECO:0000256" key="2">
    <source>
        <dbReference type="ARBA" id="ARBA00022801"/>
    </source>
</evidence>
<dbReference type="Gene3D" id="2.60.40.10">
    <property type="entry name" value="Immunoglobulins"/>
    <property type="match status" value="3"/>
</dbReference>
<feature type="domain" description="SLH" evidence="6">
    <location>
        <begin position="1341"/>
        <end position="1400"/>
    </location>
</feature>
<keyword evidence="3 4" id="KW-0326">Glycosidase</keyword>
<dbReference type="Gene3D" id="3.20.20.80">
    <property type="entry name" value="Glycosidases"/>
    <property type="match status" value="1"/>
</dbReference>
<sequence length="1457" mass="155229">MSIETSRRVSAFKWEGIRMIAYGKIGRKALSVLLSAILVFSVITSAIGTPRSAFAAGSVNLVANPSFEESWDFANTNDWQYSGTAGAGSISSEGTNSHTGTRYLKHYADVAYQFTVSKSITGLVPGVYQLGAWEMGDSGAGDIRLFVTQNGVTEYSEKTTHSGYGNWSNIIFKDIVIASDTATIGIEVEGASKAWGVLDDVDFHLVQASPTWGADKQVEATAIGASSVTLAWSGVNDAGNVTSYRVIDQAGVVRGTSTGTTLFVDQLTPSTSYTFKVEASYGGKAWSTTGPSATITTAAASGAVPSWTSEAALTASSLTSRGVVLSWSGATDDVGVTGYRILQNGQVKVTLPANASRYQATDLSPGASYSFKVEAGNAASLWSNNGPTATVNTPHTPASDFIKGADISTLQAIEDAGGKYYQNGKQRDLLEILKDNGVNYVRLRLWNDPVQAGGYNDKAHTIAMAKRVKTAGFKLLLDFHYSDFWADPGSQVKPAAWADLSFDDLNAAVYSYTANVMNTLKEENAYPDMVQIGNEINPGMMLPDGSISNYNKLAQLLGNGIKAVRDTTPDGKEVKIMLHLAEGGDNGKFRSFFDAMKARNVDYDVIGLSFYPYWHGTFKQLKDNLNDLATRFGKELVVVETAHPQTLEDGDGWGNIAKASDAEKAGFPATPEGQAAEFTMVMNTVAHTTGGKGVGAFYWEPAWIPVPKDSNGDYQAGWKVKEGNAWDNQAMFDAHGNALSSLNAFKFNANQLPEIAAVRVMPLDGLTVSANEPAATVASQLPATVGVLFNEGSIETASVTWSAISQDRLSRVGTFTVSGTVAGTGMTARQDITVTAYRNLLVNPGFETPPANAADIPGWDLTGTAGAAIVKNQPGNAQSGQRAVNYWSESAYGFKLFQTVEGLRDGTYTLKAKVSGQDPDGEDNSVNLYAVGYGGDRLVSEKIVNKGWNVWGTYSIENIHVKGGKATLGIEVDTAANIWGWIDSFEFFEQTSVPVWTSSASLLASEVSSNSLKLSWSGLADPSSAAAYKIYRDGLLLKTVTGTNAVIADLTPNTAYSFKVEASEDSSIWTSNGPSVQATTLSGSNGGTTATNGKVWTVKSDALASFVDGSAVVAIPTDVTEIRLPASALEALGDHSISFRTSNLVIDIPAVVIAELKKSGNVQDGYVSVSFKQLSSAKDLLDRAKEKTNADIRSIGNVYDFTLSLVGNNGSANALTEFAEPITLRFAIGAEAFSDRAGVYFVSGDGNIEYVGGVWKDGFITAKVHHFSAYAVLELHVPFADVTASHWAYKAVDVLAAKLYMKGTGAQRFDPAKKITRAEFAAMLARALKLKQPKAGSSQPFADVASDAWFAGEVGAAQAAGIVKGLEGNRFGPNEWISRQEMAVMAMRAYRYLNERDSMPESSIAFADADRIASWAGVQVSQAQALGLFQGQGNNRFAPQSATTRAEAAQLLYNLLR</sequence>
<reference evidence="7 8" key="1">
    <citation type="submission" date="2018-10" db="EMBL/GenBank/DDBJ databases">
        <title>Cohnella sp. M2MS4P-1, whole genome shotgun sequence.</title>
        <authorList>
            <person name="Tuo L."/>
        </authorList>
    </citation>
    <scope>NUCLEOTIDE SEQUENCE [LARGE SCALE GENOMIC DNA]</scope>
    <source>
        <strain evidence="7 8">M2MS4P-1</strain>
    </source>
</reference>
<evidence type="ECO:0000256" key="3">
    <source>
        <dbReference type="ARBA" id="ARBA00023295"/>
    </source>
</evidence>
<dbReference type="PANTHER" id="PTHR34983">
    <property type="entry name" value="ARABINOGALACTAN ENDO-BETA-1,4-GALACTANASE A"/>
    <property type="match status" value="1"/>
</dbReference>
<evidence type="ECO:0000313" key="8">
    <source>
        <dbReference type="Proteomes" id="UP000282076"/>
    </source>
</evidence>
<keyword evidence="2 4" id="KW-0378">Hydrolase</keyword>
<feature type="domain" description="Fibronectin type-III" evidence="5">
    <location>
        <begin position="214"/>
        <end position="300"/>
    </location>
</feature>
<dbReference type="InterPro" id="IPR013783">
    <property type="entry name" value="Ig-like_fold"/>
</dbReference>